<gene>
    <name evidence="1" type="ORF">COT42_06655</name>
</gene>
<sequence>MQNDLAQKWQKPFLKAYTYLESAKIPVSKWSFGGGTALMHYYHHRYSKDIDIFLTDVQYLPRLSPRLNDYIESDHDYGGAEEQSNFIKIKLKGDIYIDFIAAPYLTKNPTQKLPVHGRKINVETPQEIVVKKMFYRADQFKSRDIFDLAVIVEFDQNKLLENIEVFQPKVAVLIERCRLLRKLYPEELSQLIIYRDKKFVVQSYAKALDFLELCLEK</sequence>
<dbReference type="AlphaFoldDB" id="A0A2H0XVM9"/>
<evidence type="ECO:0008006" key="3">
    <source>
        <dbReference type="Google" id="ProtNLM"/>
    </source>
</evidence>
<proteinExistence type="predicted"/>
<dbReference type="Gene3D" id="3.30.460.40">
    <property type="match status" value="1"/>
</dbReference>
<organism evidence="1 2">
    <name type="scientific">Candidatus Saganbacteria bacterium CG08_land_8_20_14_0_20_45_16</name>
    <dbReference type="NCBI Taxonomy" id="2014293"/>
    <lineage>
        <taxon>Bacteria</taxon>
        <taxon>Bacillati</taxon>
        <taxon>Saganbacteria</taxon>
    </lineage>
</organism>
<evidence type="ECO:0000313" key="1">
    <source>
        <dbReference type="EMBL" id="PIS28911.1"/>
    </source>
</evidence>
<comment type="caution">
    <text evidence="1">The sequence shown here is derived from an EMBL/GenBank/DDBJ whole genome shotgun (WGS) entry which is preliminary data.</text>
</comment>
<dbReference type="InterPro" id="IPR014942">
    <property type="entry name" value="AbiEii"/>
</dbReference>
<dbReference type="Proteomes" id="UP000231343">
    <property type="component" value="Unassembled WGS sequence"/>
</dbReference>
<dbReference type="EMBL" id="PEYM01000111">
    <property type="protein sequence ID" value="PIS28911.1"/>
    <property type="molecule type" value="Genomic_DNA"/>
</dbReference>
<dbReference type="Pfam" id="PF08843">
    <property type="entry name" value="AbiEii"/>
    <property type="match status" value="1"/>
</dbReference>
<evidence type="ECO:0000313" key="2">
    <source>
        <dbReference type="Proteomes" id="UP000231343"/>
    </source>
</evidence>
<accession>A0A2H0XVM9</accession>
<reference evidence="1 2" key="1">
    <citation type="submission" date="2017-09" db="EMBL/GenBank/DDBJ databases">
        <title>Depth-based differentiation of microbial function through sediment-hosted aquifers and enrichment of novel symbionts in the deep terrestrial subsurface.</title>
        <authorList>
            <person name="Probst A.J."/>
            <person name="Ladd B."/>
            <person name="Jarett J.K."/>
            <person name="Geller-Mcgrath D.E."/>
            <person name="Sieber C.M."/>
            <person name="Emerson J.B."/>
            <person name="Anantharaman K."/>
            <person name="Thomas B.C."/>
            <person name="Malmstrom R."/>
            <person name="Stieglmeier M."/>
            <person name="Klingl A."/>
            <person name="Woyke T."/>
            <person name="Ryan C.M."/>
            <person name="Banfield J.F."/>
        </authorList>
    </citation>
    <scope>NUCLEOTIDE SEQUENCE [LARGE SCALE GENOMIC DNA]</scope>
    <source>
        <strain evidence="1">CG08_land_8_20_14_0_20_45_16</strain>
    </source>
</reference>
<protein>
    <recommendedName>
        <fullName evidence="3">Nucleotidyl transferase AbiEii/AbiGii toxin family protein</fullName>
    </recommendedName>
</protein>
<name>A0A2H0XVM9_UNCSA</name>